<accession>V6LF22</accession>
<sequence length="85" mass="9656">MGYEWRLSTILRIAVNTIVLTLNLQYVKLDTHTSLVSATKIYVACQGANQILLLDSIVTLVRDIATYAYYIMVNKYVIVEMQNIA</sequence>
<name>V6LF22_9EUKA</name>
<reference evidence="1" key="1">
    <citation type="journal article" date="2014" name="PLoS Genet.">
        <title>The Genome of Spironucleus salmonicida Highlights a Fish Pathogen Adapted to Fluctuating Environments.</title>
        <authorList>
            <person name="Xu F."/>
            <person name="Jerlstrom-Hultqvist J."/>
            <person name="Einarsson E."/>
            <person name="Astvaldsson A."/>
            <person name="Svard S.G."/>
            <person name="Andersson J.O."/>
        </authorList>
    </citation>
    <scope>NUCLEOTIDE SEQUENCE</scope>
</reference>
<gene>
    <name evidence="1" type="ORF">SS50377_17220</name>
</gene>
<evidence type="ECO:0000313" key="1">
    <source>
        <dbReference type="EMBL" id="EST43135.1"/>
    </source>
</evidence>
<proteinExistence type="predicted"/>
<dbReference type="AlphaFoldDB" id="V6LF22"/>
<protein>
    <submittedName>
        <fullName evidence="1">Uncharacterized protein</fullName>
    </submittedName>
</protein>
<organism evidence="1">
    <name type="scientific">Spironucleus salmonicida</name>
    <dbReference type="NCBI Taxonomy" id="348837"/>
    <lineage>
        <taxon>Eukaryota</taxon>
        <taxon>Metamonada</taxon>
        <taxon>Diplomonadida</taxon>
        <taxon>Hexamitidae</taxon>
        <taxon>Hexamitinae</taxon>
        <taxon>Spironucleus</taxon>
    </lineage>
</organism>
<dbReference type="EMBL" id="KI546145">
    <property type="protein sequence ID" value="EST43135.1"/>
    <property type="molecule type" value="Genomic_DNA"/>
</dbReference>